<comment type="caution">
    <text evidence="8">The sequence shown here is derived from an EMBL/GenBank/DDBJ whole genome shotgun (WGS) entry which is preliminary data.</text>
</comment>
<evidence type="ECO:0000256" key="4">
    <source>
        <dbReference type="ARBA" id="ARBA00022741"/>
    </source>
</evidence>
<gene>
    <name evidence="8" type="ORF">E6O51_08130</name>
</gene>
<dbReference type="AlphaFoldDB" id="A0A4S4AQV4"/>
<dbReference type="EMBL" id="SSOD01000005">
    <property type="protein sequence ID" value="THF62114.1"/>
    <property type="molecule type" value="Genomic_DNA"/>
</dbReference>
<keyword evidence="3" id="KW-1003">Cell membrane</keyword>
<dbReference type="InterPro" id="IPR003439">
    <property type="entry name" value="ABC_transporter-like_ATP-bd"/>
</dbReference>
<dbReference type="OrthoDB" id="9802772at2"/>
<keyword evidence="9" id="KW-1185">Reference proteome</keyword>
<dbReference type="RefSeq" id="WP_136384477.1">
    <property type="nucleotide sequence ID" value="NZ_SSOD01000005.1"/>
</dbReference>
<keyword evidence="3" id="KW-0472">Membrane</keyword>
<evidence type="ECO:0000256" key="5">
    <source>
        <dbReference type="ARBA" id="ARBA00022840"/>
    </source>
</evidence>
<accession>A0A4S4AQV4</accession>
<dbReference type="Proteomes" id="UP000307956">
    <property type="component" value="Unassembled WGS sequence"/>
</dbReference>
<dbReference type="GO" id="GO:0015833">
    <property type="term" value="P:peptide transport"/>
    <property type="evidence" value="ECO:0007669"/>
    <property type="project" value="InterPro"/>
</dbReference>
<dbReference type="InterPro" id="IPR027417">
    <property type="entry name" value="P-loop_NTPase"/>
</dbReference>
<name>A0A4S4AQV4_9RHOO</name>
<dbReference type="PROSITE" id="PS50893">
    <property type="entry name" value="ABC_TRANSPORTER_2"/>
    <property type="match status" value="1"/>
</dbReference>
<dbReference type="NCBIfam" id="TIGR01727">
    <property type="entry name" value="oligo_HPY"/>
    <property type="match status" value="1"/>
</dbReference>
<dbReference type="SMART" id="SM00382">
    <property type="entry name" value="AAA"/>
    <property type="match status" value="1"/>
</dbReference>
<evidence type="ECO:0000256" key="2">
    <source>
        <dbReference type="ARBA" id="ARBA00022448"/>
    </source>
</evidence>
<reference evidence="8 9" key="1">
    <citation type="submission" date="2019-04" db="EMBL/GenBank/DDBJ databases">
        <title>Azoarcus rhizosphaerae sp. nov. isolated from rhizosphere of Ficus religiosa.</title>
        <authorList>
            <person name="Lin S.-Y."/>
            <person name="Hameed A."/>
            <person name="Hsu Y.-H."/>
            <person name="Young C.-C."/>
        </authorList>
    </citation>
    <scope>NUCLEOTIDE SEQUENCE [LARGE SCALE GENOMIC DNA]</scope>
    <source>
        <strain evidence="8 9">CC-YHH848</strain>
    </source>
</reference>
<sequence length="335" mass="37637">MNTAARRRTETGADGRRDGAEEKPLLELRQVVKRFDTGAGTVHALEGVSLSIRRGETLGLVGESGCGKSTVARLVMDLYPPTSGTVHFDGKDIAKAGRDARKARHARLQMVFQDPFSSLNPRHRIGRTLEEPLIIHRRGNRKERAERVAWLLERVGLKPDAAQRYPHEFSGGQRQRIGIARALALRPELIVCDEAVSALDVSIRAQVLNLLLDLRKDYRVAYLFISHDLSIVRHMSDRVAVMYLGRIVEIAPRDDLWREPRHPYTRALMSAIPRVHPEQRNGARITLQGDLPSPLNPPAGCRFQTRCPFAAPRCRAEEPILYPATGEHWVACHFA</sequence>
<evidence type="ECO:0000256" key="3">
    <source>
        <dbReference type="ARBA" id="ARBA00022475"/>
    </source>
</evidence>
<keyword evidence="5 8" id="KW-0067">ATP-binding</keyword>
<feature type="domain" description="ABC transporter" evidence="7">
    <location>
        <begin position="26"/>
        <end position="269"/>
    </location>
</feature>
<keyword evidence="2" id="KW-0813">Transport</keyword>
<dbReference type="InterPro" id="IPR003593">
    <property type="entry name" value="AAA+_ATPase"/>
</dbReference>
<dbReference type="Pfam" id="PF00005">
    <property type="entry name" value="ABC_tran"/>
    <property type="match status" value="1"/>
</dbReference>
<dbReference type="FunFam" id="3.40.50.300:FF:000016">
    <property type="entry name" value="Oligopeptide ABC transporter ATP-binding component"/>
    <property type="match status" value="1"/>
</dbReference>
<evidence type="ECO:0000313" key="8">
    <source>
        <dbReference type="EMBL" id="THF62114.1"/>
    </source>
</evidence>
<comment type="similarity">
    <text evidence="1">Belongs to the ABC transporter superfamily.</text>
</comment>
<keyword evidence="4" id="KW-0547">Nucleotide-binding</keyword>
<evidence type="ECO:0000259" key="7">
    <source>
        <dbReference type="PROSITE" id="PS50893"/>
    </source>
</evidence>
<organism evidence="8 9">
    <name type="scientific">Pseudothauera rhizosphaerae</name>
    <dbReference type="NCBI Taxonomy" id="2565932"/>
    <lineage>
        <taxon>Bacteria</taxon>
        <taxon>Pseudomonadati</taxon>
        <taxon>Pseudomonadota</taxon>
        <taxon>Betaproteobacteria</taxon>
        <taxon>Rhodocyclales</taxon>
        <taxon>Zoogloeaceae</taxon>
        <taxon>Pseudothauera</taxon>
    </lineage>
</organism>
<dbReference type="PANTHER" id="PTHR43776">
    <property type="entry name" value="TRANSPORT ATP-BINDING PROTEIN"/>
    <property type="match status" value="1"/>
</dbReference>
<protein>
    <submittedName>
        <fullName evidence="8">Dipeptide ABC transporter ATP-binding protein</fullName>
    </submittedName>
</protein>
<dbReference type="PROSITE" id="PS00211">
    <property type="entry name" value="ABC_TRANSPORTER_1"/>
    <property type="match status" value="1"/>
</dbReference>
<feature type="region of interest" description="Disordered" evidence="6">
    <location>
        <begin position="1"/>
        <end position="22"/>
    </location>
</feature>
<feature type="compositionally biased region" description="Basic and acidic residues" evidence="6">
    <location>
        <begin position="7"/>
        <end position="22"/>
    </location>
</feature>
<dbReference type="SUPFAM" id="SSF52540">
    <property type="entry name" value="P-loop containing nucleoside triphosphate hydrolases"/>
    <property type="match status" value="1"/>
</dbReference>
<dbReference type="InterPro" id="IPR017871">
    <property type="entry name" value="ABC_transporter-like_CS"/>
</dbReference>
<dbReference type="InterPro" id="IPR050319">
    <property type="entry name" value="ABC_transp_ATP-bind"/>
</dbReference>
<dbReference type="NCBIfam" id="NF008453">
    <property type="entry name" value="PRK11308.1"/>
    <property type="match status" value="1"/>
</dbReference>
<dbReference type="GO" id="GO:0016887">
    <property type="term" value="F:ATP hydrolysis activity"/>
    <property type="evidence" value="ECO:0007669"/>
    <property type="project" value="InterPro"/>
</dbReference>
<dbReference type="InterPro" id="IPR013563">
    <property type="entry name" value="Oligopep_ABC_C"/>
</dbReference>
<dbReference type="GO" id="GO:0055085">
    <property type="term" value="P:transmembrane transport"/>
    <property type="evidence" value="ECO:0007669"/>
    <property type="project" value="UniProtKB-ARBA"/>
</dbReference>
<dbReference type="Pfam" id="PF08352">
    <property type="entry name" value="oligo_HPY"/>
    <property type="match status" value="1"/>
</dbReference>
<evidence type="ECO:0000313" key="9">
    <source>
        <dbReference type="Proteomes" id="UP000307956"/>
    </source>
</evidence>
<dbReference type="Gene3D" id="3.40.50.300">
    <property type="entry name" value="P-loop containing nucleotide triphosphate hydrolases"/>
    <property type="match status" value="1"/>
</dbReference>
<dbReference type="GO" id="GO:0005524">
    <property type="term" value="F:ATP binding"/>
    <property type="evidence" value="ECO:0007669"/>
    <property type="project" value="UniProtKB-KW"/>
</dbReference>
<evidence type="ECO:0000256" key="6">
    <source>
        <dbReference type="SAM" id="MobiDB-lite"/>
    </source>
</evidence>
<evidence type="ECO:0000256" key="1">
    <source>
        <dbReference type="ARBA" id="ARBA00005417"/>
    </source>
</evidence>
<proteinExistence type="inferred from homology"/>
<dbReference type="CDD" id="cd03257">
    <property type="entry name" value="ABC_NikE_OppD_transporters"/>
    <property type="match status" value="1"/>
</dbReference>
<dbReference type="PANTHER" id="PTHR43776:SF7">
    <property type="entry name" value="D,D-DIPEPTIDE TRANSPORT ATP-BINDING PROTEIN DDPF-RELATED"/>
    <property type="match status" value="1"/>
</dbReference>